<evidence type="ECO:0000256" key="12">
    <source>
        <dbReference type="ARBA" id="ARBA00022989"/>
    </source>
</evidence>
<keyword evidence="21" id="KW-1185">Reference proteome</keyword>
<dbReference type="InterPro" id="IPR052943">
    <property type="entry name" value="TMTC_O-mannosyl-trnsfr"/>
</dbReference>
<dbReference type="SMART" id="SM00028">
    <property type="entry name" value="TPR"/>
    <property type="match status" value="8"/>
</dbReference>
<evidence type="ECO:0000256" key="3">
    <source>
        <dbReference type="ARBA" id="ARBA00004240"/>
    </source>
</evidence>
<evidence type="ECO:0000256" key="11">
    <source>
        <dbReference type="ARBA" id="ARBA00022824"/>
    </source>
</evidence>
<dbReference type="Proteomes" id="UP000887458">
    <property type="component" value="Unassembled WGS sequence"/>
</dbReference>
<evidence type="ECO:0000256" key="1">
    <source>
        <dbReference type="ARBA" id="ARBA00003582"/>
    </source>
</evidence>
<feature type="transmembrane region" description="Helical" evidence="18">
    <location>
        <begin position="494"/>
        <end position="517"/>
    </location>
</feature>
<dbReference type="InterPro" id="IPR013618">
    <property type="entry name" value="TMTC_DUF1736"/>
</dbReference>
<feature type="repeat" description="TPR" evidence="16">
    <location>
        <begin position="593"/>
        <end position="626"/>
    </location>
</feature>
<feature type="transmembrane region" description="Helical" evidence="18">
    <location>
        <begin position="225"/>
        <end position="243"/>
    </location>
</feature>
<evidence type="ECO:0000256" key="2">
    <source>
        <dbReference type="ARBA" id="ARBA00004141"/>
    </source>
</evidence>
<comment type="subcellular location">
    <subcellularLocation>
        <location evidence="3">Endoplasmic reticulum</location>
    </subcellularLocation>
    <subcellularLocation>
        <location evidence="2">Membrane</location>
        <topology evidence="2">Multi-pass membrane protein</topology>
    </subcellularLocation>
</comment>
<feature type="repeat" description="TPR" evidence="16">
    <location>
        <begin position="929"/>
        <end position="962"/>
    </location>
</feature>
<feature type="transmembrane region" description="Helical" evidence="18">
    <location>
        <begin position="352"/>
        <end position="373"/>
    </location>
</feature>
<dbReference type="Pfam" id="PF13424">
    <property type="entry name" value="TPR_12"/>
    <property type="match status" value="1"/>
</dbReference>
<organism evidence="20 21">
    <name type="scientific">Dermatophagoides pteronyssinus</name>
    <name type="common">European house dust mite</name>
    <dbReference type="NCBI Taxonomy" id="6956"/>
    <lineage>
        <taxon>Eukaryota</taxon>
        <taxon>Metazoa</taxon>
        <taxon>Ecdysozoa</taxon>
        <taxon>Arthropoda</taxon>
        <taxon>Chelicerata</taxon>
        <taxon>Arachnida</taxon>
        <taxon>Acari</taxon>
        <taxon>Acariformes</taxon>
        <taxon>Sarcoptiformes</taxon>
        <taxon>Astigmata</taxon>
        <taxon>Psoroptidia</taxon>
        <taxon>Analgoidea</taxon>
        <taxon>Pyroglyphidae</taxon>
        <taxon>Dermatophagoidinae</taxon>
        <taxon>Dermatophagoides</taxon>
    </lineage>
</organism>
<keyword evidence="8 18" id="KW-0812">Transmembrane</keyword>
<keyword evidence="12 18" id="KW-1133">Transmembrane helix</keyword>
<dbReference type="Pfam" id="PF08409">
    <property type="entry name" value="TMTC_DUF1736"/>
    <property type="match status" value="1"/>
</dbReference>
<feature type="transmembrane region" description="Helical" evidence="18">
    <location>
        <begin position="110"/>
        <end position="130"/>
    </location>
</feature>
<feature type="transmembrane region" description="Helical" evidence="18">
    <location>
        <begin position="439"/>
        <end position="461"/>
    </location>
</feature>
<dbReference type="Pfam" id="PF13176">
    <property type="entry name" value="TPR_7"/>
    <property type="match status" value="1"/>
</dbReference>
<feature type="transmembrane region" description="Helical" evidence="18">
    <location>
        <begin position="552"/>
        <end position="569"/>
    </location>
</feature>
<feature type="region of interest" description="Disordered" evidence="17">
    <location>
        <begin position="1"/>
        <end position="24"/>
    </location>
</feature>
<evidence type="ECO:0000313" key="20">
    <source>
        <dbReference type="EMBL" id="KAH9413469.1"/>
    </source>
</evidence>
<comment type="catalytic activity">
    <reaction evidence="14">
        <text>a di-trans,poly-cis-dolichyl beta-D-mannosyl phosphate + L-threonyl-[protein] = 3-O-(alpha-D-mannosyl)-L-threonyl-[protein] + a di-trans,poly-cis-dolichyl phosphate + H(+)</text>
        <dbReference type="Rhea" id="RHEA:53396"/>
        <dbReference type="Rhea" id="RHEA-COMP:11060"/>
        <dbReference type="Rhea" id="RHEA-COMP:13547"/>
        <dbReference type="Rhea" id="RHEA-COMP:19498"/>
        <dbReference type="Rhea" id="RHEA-COMP:19501"/>
        <dbReference type="ChEBI" id="CHEBI:15378"/>
        <dbReference type="ChEBI" id="CHEBI:30013"/>
        <dbReference type="ChEBI" id="CHEBI:57683"/>
        <dbReference type="ChEBI" id="CHEBI:58211"/>
        <dbReference type="ChEBI" id="CHEBI:137323"/>
        <dbReference type="EC" id="2.4.1.109"/>
    </reaction>
</comment>
<evidence type="ECO:0000256" key="16">
    <source>
        <dbReference type="PROSITE-ProRule" id="PRU00339"/>
    </source>
</evidence>
<dbReference type="PROSITE" id="PS50005">
    <property type="entry name" value="TPR"/>
    <property type="match status" value="5"/>
</dbReference>
<keyword evidence="11" id="KW-0256">Endoplasmic reticulum</keyword>
<feature type="transmembrane region" description="Helical" evidence="18">
    <location>
        <begin position="320"/>
        <end position="340"/>
    </location>
</feature>
<evidence type="ECO:0000256" key="18">
    <source>
        <dbReference type="SAM" id="Phobius"/>
    </source>
</evidence>
<dbReference type="EC" id="2.4.1.109" evidence="6"/>
<dbReference type="InterPro" id="IPR011990">
    <property type="entry name" value="TPR-like_helical_dom_sf"/>
</dbReference>
<evidence type="ECO:0000256" key="8">
    <source>
        <dbReference type="ARBA" id="ARBA00022692"/>
    </source>
</evidence>
<comment type="catalytic activity">
    <reaction evidence="15">
        <text>a di-trans,poly-cis-dolichyl beta-D-mannosyl phosphate + L-seryl-[protein] = 3-O-(alpha-D-mannosyl)-L-seryl-[protein] + a di-trans,poly-cis-dolichyl phosphate + H(+)</text>
        <dbReference type="Rhea" id="RHEA:17377"/>
        <dbReference type="Rhea" id="RHEA-COMP:9863"/>
        <dbReference type="Rhea" id="RHEA-COMP:13546"/>
        <dbReference type="Rhea" id="RHEA-COMP:19498"/>
        <dbReference type="Rhea" id="RHEA-COMP:19501"/>
        <dbReference type="ChEBI" id="CHEBI:15378"/>
        <dbReference type="ChEBI" id="CHEBI:29999"/>
        <dbReference type="ChEBI" id="CHEBI:57683"/>
        <dbReference type="ChEBI" id="CHEBI:58211"/>
        <dbReference type="ChEBI" id="CHEBI:137321"/>
        <dbReference type="EC" id="2.4.1.109"/>
    </reaction>
</comment>
<feature type="transmembrane region" description="Helical" evidence="18">
    <location>
        <begin position="523"/>
        <end position="540"/>
    </location>
</feature>
<reference evidence="20 21" key="1">
    <citation type="journal article" date="2018" name="J. Allergy Clin. Immunol.">
        <title>High-quality assembly of Dermatophagoides pteronyssinus genome and transcriptome reveals a wide range of novel allergens.</title>
        <authorList>
            <person name="Liu X.Y."/>
            <person name="Yang K.Y."/>
            <person name="Wang M.Q."/>
            <person name="Kwok J.S."/>
            <person name="Zeng X."/>
            <person name="Yang Z."/>
            <person name="Xiao X.J."/>
            <person name="Lau C.P."/>
            <person name="Li Y."/>
            <person name="Huang Z.M."/>
            <person name="Ba J.G."/>
            <person name="Yim A.K."/>
            <person name="Ouyang C.Y."/>
            <person name="Ngai S.M."/>
            <person name="Chan T.F."/>
            <person name="Leung E.L."/>
            <person name="Liu L."/>
            <person name="Liu Z.G."/>
            <person name="Tsui S.K."/>
        </authorList>
    </citation>
    <scope>NUCLEOTIDE SEQUENCE [LARGE SCALE GENOMIC DNA]</scope>
    <source>
        <strain evidence="20">Derp</strain>
    </source>
</reference>
<keyword evidence="10 16" id="KW-0802">TPR repeat</keyword>
<feature type="transmembrane region" description="Helical" evidence="18">
    <location>
        <begin position="255"/>
        <end position="274"/>
    </location>
</feature>
<evidence type="ECO:0000256" key="4">
    <source>
        <dbReference type="ARBA" id="ARBA00004922"/>
    </source>
</evidence>
<feature type="repeat" description="TPR" evidence="16">
    <location>
        <begin position="627"/>
        <end position="660"/>
    </location>
</feature>
<feature type="repeat" description="TPR" evidence="16">
    <location>
        <begin position="661"/>
        <end position="694"/>
    </location>
</feature>
<sequence>MRPILKPINQSSSSSSSSLKQSISNHQNHQNFNPLIVSCYDNNDEKENHQQQQHCLSTKIDDPKLIINLKKMCQSLPTSTSSSSSSSQPIIEQLKSFWPSPLSSSSSSSLISSTIIIIYTVIILISIICFSNSLNGDFVHDDIPAIVKNDDVHGTTTIWQLFNNDFWGRPMSDTESHKSYRPITTFTFRLNMMISTQPFGFHLINLFLHIIVSLLVFIIGHRILLFDIHIATIAGLLFAIHPIHTEAIVSIVGRADLLCALFYLLAFLSFHLSLPPLRNHYHQSSSTSSSSSSSTLSLLWLIPFVLSTTMALLSKEIGITIIGVCAFYWLCYMLIAFKYYHYQWLYFFDRQFWIPIITTILSFFILMIIRLRMLGDNWPLFSEQDNPTSYSRSMLTRILTYCYISAYNIRLLLNPTNQSYDWQTSTIRLINSLNDQRNLWTLTILIMSILLLYCSITKLLWSNHHSHHPIETSIQLAGNGKISANNNDDDGKTLFIAIIMLIIPYLPASNLFITVGFVIAERLLYVPSIGFIFIICYGIQQLRRQFHKYHRYINLMILILMAVFLIKTFKQNQVWSSRETLYKSGIINVPENAKAHYNYGNLQQDLGNWNDAIEHYQTAIRLWPDHASAHNNLGALYWKISSPDLAEQHFQQALIINPYHAKAYFNLAKVYSKRGQTNEAIRLMEHSICLDRKFAESYEALAELYSKIGYELIAERFYYRAIHLRRKNADFYNNFGTFLQRTGRLIGAEKNYLYAIRLKPEHQIAIINMANLLTLMKQFDRAEYFYKRAIKLRQDAITLDSLGTLYLHRSKLQLANRIYQKLFHTKSSFNEQSNQSIENHQTTTIQQQMTINHHHQQNQRHIPSINMANIHYAQLLIMEKKFDQAQVILETLINKMMKDTDDKAEKQNSEKQSIEKNGQLSTTTTTLILDVYHQLALLFTMTNRTEKALESIGKALNSCPNHFDSSTKTTATITKTNNNNIVINKILNHCAQIWTLKGDIQKDQFHTNRSKAIKSYQMAIKLDHCQSRAHLHLAVIYHLEQKFNQAMFHYLQAKQFDYYSINQQLIDDNIRKLDNHFDRKHYQQQQHQTINDEDKFNPQIQCRWQTNIHIDVYRYSFIK</sequence>
<dbReference type="Gene3D" id="1.25.40.10">
    <property type="entry name" value="Tetratricopeptide repeat domain"/>
    <property type="match status" value="3"/>
</dbReference>
<feature type="transmembrane region" description="Helical" evidence="18">
    <location>
        <begin position="199"/>
        <end position="219"/>
    </location>
</feature>
<reference evidence="20 21" key="2">
    <citation type="journal article" date="2022" name="Mol. Biol. Evol.">
        <title>Comparative Genomics Reveals Insights into the Divergent Evolution of Astigmatic Mites and Household Pest Adaptations.</title>
        <authorList>
            <person name="Xiong Q."/>
            <person name="Wan A.T."/>
            <person name="Liu X."/>
            <person name="Fung C.S."/>
            <person name="Xiao X."/>
            <person name="Malainual N."/>
            <person name="Hou J."/>
            <person name="Wang L."/>
            <person name="Wang M."/>
            <person name="Yang K.Y."/>
            <person name="Cui Y."/>
            <person name="Leung E.L."/>
            <person name="Nong W."/>
            <person name="Shin S.K."/>
            <person name="Au S.W."/>
            <person name="Jeong K.Y."/>
            <person name="Chew F.T."/>
            <person name="Hui J.H."/>
            <person name="Leung T.F."/>
            <person name="Tungtrongchitr A."/>
            <person name="Zhong N."/>
            <person name="Liu Z."/>
            <person name="Tsui S.K."/>
        </authorList>
    </citation>
    <scope>NUCLEOTIDE SEQUENCE [LARGE SCALE GENOMIC DNA]</scope>
    <source>
        <strain evidence="20">Derp</strain>
    </source>
</reference>
<evidence type="ECO:0000256" key="9">
    <source>
        <dbReference type="ARBA" id="ARBA00022737"/>
    </source>
</evidence>
<comment type="pathway">
    <text evidence="4">Protein modification; protein glycosylation.</text>
</comment>
<feature type="repeat" description="TPR" evidence="16">
    <location>
        <begin position="729"/>
        <end position="762"/>
    </location>
</feature>
<evidence type="ECO:0000256" key="13">
    <source>
        <dbReference type="ARBA" id="ARBA00023136"/>
    </source>
</evidence>
<evidence type="ECO:0000313" key="21">
    <source>
        <dbReference type="Proteomes" id="UP000887458"/>
    </source>
</evidence>
<comment type="function">
    <text evidence="1">Transfers mannosyl residues to the hydroxyl group of serine or threonine residues.</text>
</comment>
<evidence type="ECO:0000256" key="14">
    <source>
        <dbReference type="ARBA" id="ARBA00045085"/>
    </source>
</evidence>
<dbReference type="SUPFAM" id="SSF48452">
    <property type="entry name" value="TPR-like"/>
    <property type="match status" value="3"/>
</dbReference>
<dbReference type="EMBL" id="NJHN03000121">
    <property type="protein sequence ID" value="KAH9413469.1"/>
    <property type="molecule type" value="Genomic_DNA"/>
</dbReference>
<comment type="similarity">
    <text evidence="5">Belongs to the TMTC family.</text>
</comment>
<evidence type="ECO:0000259" key="19">
    <source>
        <dbReference type="Pfam" id="PF08409"/>
    </source>
</evidence>
<comment type="caution">
    <text evidence="20">The sequence shown here is derived from an EMBL/GenBank/DDBJ whole genome shotgun (WGS) entry which is preliminary data.</text>
</comment>
<feature type="domain" description="DUF1736" evidence="19">
    <location>
        <begin position="377"/>
        <end position="447"/>
    </location>
</feature>
<keyword evidence="9" id="KW-0677">Repeat</keyword>
<name>A0ABQ8IT52_DERPT</name>
<evidence type="ECO:0000256" key="5">
    <source>
        <dbReference type="ARBA" id="ARBA00007882"/>
    </source>
</evidence>
<evidence type="ECO:0000256" key="15">
    <source>
        <dbReference type="ARBA" id="ARBA00045102"/>
    </source>
</evidence>
<evidence type="ECO:0000256" key="7">
    <source>
        <dbReference type="ARBA" id="ARBA00022679"/>
    </source>
</evidence>
<proteinExistence type="inferred from homology"/>
<dbReference type="PROSITE" id="PS50293">
    <property type="entry name" value="TPR_REGION"/>
    <property type="match status" value="1"/>
</dbReference>
<keyword evidence="7" id="KW-0808">Transferase</keyword>
<evidence type="ECO:0000256" key="6">
    <source>
        <dbReference type="ARBA" id="ARBA00012839"/>
    </source>
</evidence>
<accession>A0ABQ8IT52</accession>
<gene>
    <name evidence="20" type="primary">TMTC1</name>
    <name evidence="20" type="ORF">DERP_007946</name>
</gene>
<protein>
    <recommendedName>
        <fullName evidence="6">dolichyl-phosphate-mannose--protein mannosyltransferase</fullName>
        <ecNumber evidence="6">2.4.1.109</ecNumber>
    </recommendedName>
</protein>
<keyword evidence="13 18" id="KW-0472">Membrane</keyword>
<dbReference type="PANTHER" id="PTHR44809">
    <property type="match status" value="1"/>
</dbReference>
<evidence type="ECO:0000256" key="10">
    <source>
        <dbReference type="ARBA" id="ARBA00022803"/>
    </source>
</evidence>
<dbReference type="InterPro" id="IPR019734">
    <property type="entry name" value="TPR_rpt"/>
</dbReference>
<evidence type="ECO:0000256" key="17">
    <source>
        <dbReference type="SAM" id="MobiDB-lite"/>
    </source>
</evidence>
<dbReference type="PANTHER" id="PTHR44809:SF1">
    <property type="entry name" value="PROTEIN O-MANNOSYL-TRANSFERASE TMTC1"/>
    <property type="match status" value="1"/>
</dbReference>